<keyword evidence="2" id="KW-0808">Transferase</keyword>
<dbReference type="AlphaFoldDB" id="A0A512C8N5"/>
<protein>
    <submittedName>
        <fullName evidence="5">Carbohydrate kinase</fullName>
    </submittedName>
</protein>
<dbReference type="Proteomes" id="UP000321301">
    <property type="component" value="Unassembled WGS sequence"/>
</dbReference>
<evidence type="ECO:0000256" key="2">
    <source>
        <dbReference type="ARBA" id="ARBA00022679"/>
    </source>
</evidence>
<evidence type="ECO:0000313" key="5">
    <source>
        <dbReference type="EMBL" id="GEO20574.1"/>
    </source>
</evidence>
<reference evidence="5 6" key="1">
    <citation type="submission" date="2019-07" db="EMBL/GenBank/DDBJ databases">
        <title>Whole genome shotgun sequence of Cyclobacterium qasimii NBRC 106168.</title>
        <authorList>
            <person name="Hosoyama A."/>
            <person name="Uohara A."/>
            <person name="Ohji S."/>
            <person name="Ichikawa N."/>
        </authorList>
    </citation>
    <scope>NUCLEOTIDE SEQUENCE [LARGE SCALE GENOMIC DNA]</scope>
    <source>
        <strain evidence="5 6">NBRC 106168</strain>
    </source>
</reference>
<dbReference type="Pfam" id="PF00370">
    <property type="entry name" value="FGGY_N"/>
    <property type="match status" value="1"/>
</dbReference>
<dbReference type="GO" id="GO:0005975">
    <property type="term" value="P:carbohydrate metabolic process"/>
    <property type="evidence" value="ECO:0007669"/>
    <property type="project" value="InterPro"/>
</dbReference>
<dbReference type="PIRSF" id="PIRSF000538">
    <property type="entry name" value="GlpK"/>
    <property type="match status" value="1"/>
</dbReference>
<dbReference type="PANTHER" id="PTHR43095:SF5">
    <property type="entry name" value="XYLULOSE KINASE"/>
    <property type="match status" value="1"/>
</dbReference>
<comment type="caution">
    <text evidence="5">The sequence shown here is derived from an EMBL/GenBank/DDBJ whole genome shotgun (WGS) entry which is preliminary data.</text>
</comment>
<proteinExistence type="inferred from homology"/>
<dbReference type="SUPFAM" id="SSF53067">
    <property type="entry name" value="Actin-like ATPase domain"/>
    <property type="match status" value="2"/>
</dbReference>
<sequence>MRQLLIGYDIGSSSVKATLLDADSGKVVAAKGLPEVEMSIDSPQKDWAEQDPELWWKYIKETTKNILAKANVKAGEIKGIGISYQMHGLVMVDKNREVIRPAIIWCDSRAVEIGNKAFSNLGSEYCLGHLLNSPGNFTASKLKWVKENEPEKYDQIYKIMLPGDFIAMKLTGEILTTESGLSEGVFWDFPENRIADRLLYHYGIDADLLPKAVSSFGVQGRLLPEVAQDLGLDAGVPVTYRAGDQPNNAFSLNVLQEGELATTAGTSGTVFGVSSKPVFDPLSRVNTFVHVNHQKNDPRYGVLLCINGTGILNSWLKRSFGGQSLDYEEMNHLAAEVPIGSEGLSFLPFGNGAERILENKQVGAHLSKLNLLKHDKRHVFRAGQEGIVSALTYGFNIMKSMGLNLKTVKAGKANMFLSPIFREAFVNMNNVSLELYDTDGAQGAARGAGIGAGIYSNAEEAFQGLVKIQDFEPDAHKKEAYGAVYSQWEDCLNQIK</sequence>
<dbReference type="CDD" id="cd07809">
    <property type="entry name" value="ASKHA_NBD_FGGY_BaXK-like"/>
    <property type="match status" value="1"/>
</dbReference>
<dbReference type="InterPro" id="IPR043129">
    <property type="entry name" value="ATPase_NBD"/>
</dbReference>
<dbReference type="InterPro" id="IPR000577">
    <property type="entry name" value="Carb_kinase_FGGY"/>
</dbReference>
<keyword evidence="6" id="KW-1185">Reference proteome</keyword>
<dbReference type="InterPro" id="IPR018484">
    <property type="entry name" value="FGGY_N"/>
</dbReference>
<dbReference type="Gene3D" id="3.30.420.40">
    <property type="match status" value="2"/>
</dbReference>
<evidence type="ECO:0000259" key="4">
    <source>
        <dbReference type="Pfam" id="PF00370"/>
    </source>
</evidence>
<evidence type="ECO:0000256" key="3">
    <source>
        <dbReference type="ARBA" id="ARBA00022777"/>
    </source>
</evidence>
<organism evidence="5 6">
    <name type="scientific">Cyclobacterium qasimii</name>
    <dbReference type="NCBI Taxonomy" id="1350429"/>
    <lineage>
        <taxon>Bacteria</taxon>
        <taxon>Pseudomonadati</taxon>
        <taxon>Bacteroidota</taxon>
        <taxon>Cytophagia</taxon>
        <taxon>Cytophagales</taxon>
        <taxon>Cyclobacteriaceae</taxon>
        <taxon>Cyclobacterium</taxon>
    </lineage>
</organism>
<dbReference type="InterPro" id="IPR050406">
    <property type="entry name" value="FGGY_Carb_Kinase"/>
</dbReference>
<evidence type="ECO:0000256" key="1">
    <source>
        <dbReference type="ARBA" id="ARBA00009156"/>
    </source>
</evidence>
<dbReference type="PANTHER" id="PTHR43095">
    <property type="entry name" value="SUGAR KINASE"/>
    <property type="match status" value="1"/>
</dbReference>
<keyword evidence="3 5" id="KW-0418">Kinase</keyword>
<comment type="similarity">
    <text evidence="1">Belongs to the FGGY kinase family.</text>
</comment>
<evidence type="ECO:0000313" key="6">
    <source>
        <dbReference type="Proteomes" id="UP000321301"/>
    </source>
</evidence>
<accession>A0A512C8N5</accession>
<name>A0A512C8N5_9BACT</name>
<dbReference type="EMBL" id="BJYV01000003">
    <property type="protein sequence ID" value="GEO20574.1"/>
    <property type="molecule type" value="Genomic_DNA"/>
</dbReference>
<gene>
    <name evidence="5" type="ORF">CQA01_11080</name>
</gene>
<dbReference type="RefSeq" id="WP_020890276.1">
    <property type="nucleotide sequence ID" value="NZ_BJYV01000003.1"/>
</dbReference>
<feature type="domain" description="Carbohydrate kinase FGGY N-terminal" evidence="4">
    <location>
        <begin position="5"/>
        <end position="249"/>
    </location>
</feature>
<dbReference type="GO" id="GO:0016301">
    <property type="term" value="F:kinase activity"/>
    <property type="evidence" value="ECO:0007669"/>
    <property type="project" value="UniProtKB-KW"/>
</dbReference>